<organism evidence="2 3">
    <name type="scientific">Panagrellus redivivus</name>
    <name type="common">Microworm</name>
    <dbReference type="NCBI Taxonomy" id="6233"/>
    <lineage>
        <taxon>Eukaryota</taxon>
        <taxon>Metazoa</taxon>
        <taxon>Ecdysozoa</taxon>
        <taxon>Nematoda</taxon>
        <taxon>Chromadorea</taxon>
        <taxon>Rhabditida</taxon>
        <taxon>Tylenchina</taxon>
        <taxon>Panagrolaimomorpha</taxon>
        <taxon>Panagrolaimoidea</taxon>
        <taxon>Panagrolaimidae</taxon>
        <taxon>Panagrellus</taxon>
    </lineage>
</organism>
<reference evidence="3" key="2">
    <citation type="submission" date="2020-10" db="UniProtKB">
        <authorList>
            <consortium name="WormBaseParasite"/>
        </authorList>
    </citation>
    <scope>IDENTIFICATION</scope>
</reference>
<reference evidence="2" key="1">
    <citation type="journal article" date="2013" name="Genetics">
        <title>The draft genome and transcriptome of Panagrellus redivivus are shaped by the harsh demands of a free-living lifestyle.</title>
        <authorList>
            <person name="Srinivasan J."/>
            <person name="Dillman A.R."/>
            <person name="Macchietto M.G."/>
            <person name="Heikkinen L."/>
            <person name="Lakso M."/>
            <person name="Fracchia K.M."/>
            <person name="Antoshechkin I."/>
            <person name="Mortazavi A."/>
            <person name="Wong G."/>
            <person name="Sternberg P.W."/>
        </authorList>
    </citation>
    <scope>NUCLEOTIDE SEQUENCE [LARGE SCALE GENOMIC DNA]</scope>
    <source>
        <strain evidence="2">MT8872</strain>
    </source>
</reference>
<dbReference type="WBParaSite" id="Pan_g4312.t1">
    <property type="protein sequence ID" value="Pan_g4312.t1"/>
    <property type="gene ID" value="Pan_g4312"/>
</dbReference>
<keyword evidence="1" id="KW-0732">Signal</keyword>
<proteinExistence type="predicted"/>
<accession>A0A7E4VXS0</accession>
<dbReference type="Proteomes" id="UP000492821">
    <property type="component" value="Unassembled WGS sequence"/>
</dbReference>
<feature type="chain" id="PRO_5028911098" evidence="1">
    <location>
        <begin position="26"/>
        <end position="81"/>
    </location>
</feature>
<sequence length="81" mass="9183">MREALWVRVSCAISCLAGLAGGMEAYCFNTFNFGNINPIPLQCPHDNILTYWDCCQDIQRCCQYVKWPNLVVLILIILGLD</sequence>
<evidence type="ECO:0000313" key="2">
    <source>
        <dbReference type="Proteomes" id="UP000492821"/>
    </source>
</evidence>
<protein>
    <submittedName>
        <fullName evidence="3">DB domain-containing protein</fullName>
    </submittedName>
</protein>
<dbReference type="AlphaFoldDB" id="A0A7E4VXS0"/>
<evidence type="ECO:0000256" key="1">
    <source>
        <dbReference type="SAM" id="SignalP"/>
    </source>
</evidence>
<name>A0A7E4VXS0_PANRE</name>
<keyword evidence="2" id="KW-1185">Reference proteome</keyword>
<evidence type="ECO:0000313" key="3">
    <source>
        <dbReference type="WBParaSite" id="Pan_g4312.t1"/>
    </source>
</evidence>
<feature type="signal peptide" evidence="1">
    <location>
        <begin position="1"/>
        <end position="25"/>
    </location>
</feature>